<dbReference type="InterPro" id="IPR036942">
    <property type="entry name" value="Beta-barrel_TonB_sf"/>
</dbReference>
<dbReference type="KEGG" id="hhy:Halhy_5707"/>
<evidence type="ECO:0000256" key="1">
    <source>
        <dbReference type="ARBA" id="ARBA00004442"/>
    </source>
</evidence>
<reference key="2">
    <citation type="submission" date="2011-04" db="EMBL/GenBank/DDBJ databases">
        <title>Complete sequence of chromosome of Haliscomenobacter hydrossis DSM 1100.</title>
        <authorList>
            <consortium name="US DOE Joint Genome Institute (JGI-PGF)"/>
            <person name="Lucas S."/>
            <person name="Han J."/>
            <person name="Lapidus A."/>
            <person name="Bruce D."/>
            <person name="Goodwin L."/>
            <person name="Pitluck S."/>
            <person name="Peters L."/>
            <person name="Kyrpides N."/>
            <person name="Mavromatis K."/>
            <person name="Ivanova N."/>
            <person name="Ovchinnikova G."/>
            <person name="Pagani I."/>
            <person name="Daligault H."/>
            <person name="Detter J.C."/>
            <person name="Han C."/>
            <person name="Land M."/>
            <person name="Hauser L."/>
            <person name="Markowitz V."/>
            <person name="Cheng J.-F."/>
            <person name="Hugenholtz P."/>
            <person name="Woyke T."/>
            <person name="Wu D."/>
            <person name="Verbarg S."/>
            <person name="Frueling A."/>
            <person name="Brambilla E."/>
            <person name="Klenk H.-P."/>
            <person name="Eisen J.A."/>
        </authorList>
    </citation>
    <scope>NUCLEOTIDE SEQUENCE</scope>
    <source>
        <strain>DSM 1100</strain>
    </source>
</reference>
<protein>
    <recommendedName>
        <fullName evidence="7">TonB-dependent receptor</fullName>
    </recommendedName>
</protein>
<accession>F4KVV5</accession>
<keyword evidence="4" id="KW-0732">Signal</keyword>
<dbReference type="Proteomes" id="UP000008461">
    <property type="component" value="Chromosome"/>
</dbReference>
<dbReference type="Gene3D" id="2.40.170.20">
    <property type="entry name" value="TonB-dependent receptor, beta-barrel domain"/>
    <property type="match status" value="1"/>
</dbReference>
<sequence>MYKQHIILAALLVFCGTASWAQKTLPTESVDVIKQFNARLIDAERFVVPPILPAIDTSNRRQYYNILAKPLNVNYPAPKIRPLEWRSDPTTDIYKTYLQAGMGYPRAFYFDGSHDFVTKDDLNIGVDFNHYSADNSKILENQRFGSTQINGNAVFKTDKGFSVGGNVGYKTNTLYFYGYNDLDDDFPTQLSYDAKDVKQRFNTFYADAKVYNSEPTVADFNYSASVNLYAMADNYAARETGFDLGLTGTKWFDKKHPLSLTLQTDFTGYEDTTSQSLNNFFLKPNFGFHSDRFRFKVGANIASHTDEFYIYPDLEASVNVVDNLITAFAGIEGGLQKNNFRNLTDYNPFLSSRIDIRNSFYTNFYGGIKGEFKGVKYRGQVGFKNVDNLALFVTNGDSIPRFNVLYDTANIVTISGEISTQLFDNLGLIASVTQNVFDLQREERPWHLPSLTFNVGAVMSMLEKKLKLRGDLYLQNGVPVKSGGTESRNLNPLVDVSAGAEYQLTDNIGVFARVNNMLNNKRQRWQHYPVLGLNGLVGLTARF</sequence>
<dbReference type="EMBL" id="CP002691">
    <property type="protein sequence ID" value="AEE53530.1"/>
    <property type="molecule type" value="Genomic_DNA"/>
</dbReference>
<dbReference type="AlphaFoldDB" id="F4KVV5"/>
<feature type="signal peptide" evidence="4">
    <location>
        <begin position="1"/>
        <end position="20"/>
    </location>
</feature>
<evidence type="ECO:0000256" key="3">
    <source>
        <dbReference type="ARBA" id="ARBA00023237"/>
    </source>
</evidence>
<dbReference type="STRING" id="760192.Halhy_5707"/>
<dbReference type="SUPFAM" id="SSF56935">
    <property type="entry name" value="Porins"/>
    <property type="match status" value="1"/>
</dbReference>
<dbReference type="HOGENOM" id="CLU_032797_1_0_10"/>
<evidence type="ECO:0000313" key="6">
    <source>
        <dbReference type="Proteomes" id="UP000008461"/>
    </source>
</evidence>
<proteinExistence type="predicted"/>
<evidence type="ECO:0008006" key="7">
    <source>
        <dbReference type="Google" id="ProtNLM"/>
    </source>
</evidence>
<name>F4KVV5_HALH1</name>
<dbReference type="RefSeq" id="WP_013768059.1">
    <property type="nucleotide sequence ID" value="NC_015510.1"/>
</dbReference>
<keyword evidence="6" id="KW-1185">Reference proteome</keyword>
<comment type="subcellular location">
    <subcellularLocation>
        <location evidence="1">Cell outer membrane</location>
    </subcellularLocation>
</comment>
<evidence type="ECO:0000313" key="5">
    <source>
        <dbReference type="EMBL" id="AEE53530.1"/>
    </source>
</evidence>
<feature type="chain" id="PRO_5003310310" description="TonB-dependent receptor" evidence="4">
    <location>
        <begin position="21"/>
        <end position="543"/>
    </location>
</feature>
<dbReference type="GO" id="GO:0009279">
    <property type="term" value="C:cell outer membrane"/>
    <property type="evidence" value="ECO:0007669"/>
    <property type="project" value="UniProtKB-SubCell"/>
</dbReference>
<evidence type="ECO:0000256" key="2">
    <source>
        <dbReference type="ARBA" id="ARBA00023136"/>
    </source>
</evidence>
<gene>
    <name evidence="5" type="ordered locus">Halhy_5707</name>
</gene>
<dbReference type="eggNOG" id="COG4206">
    <property type="taxonomic scope" value="Bacteria"/>
</dbReference>
<keyword evidence="2" id="KW-0472">Membrane</keyword>
<reference evidence="5 6" key="1">
    <citation type="journal article" date="2011" name="Stand. Genomic Sci.">
        <title>Complete genome sequence of Haliscomenobacter hydrossis type strain (O).</title>
        <authorList>
            <consortium name="US DOE Joint Genome Institute (JGI-PGF)"/>
            <person name="Daligault H."/>
            <person name="Lapidus A."/>
            <person name="Zeytun A."/>
            <person name="Nolan M."/>
            <person name="Lucas S."/>
            <person name="Del Rio T.G."/>
            <person name="Tice H."/>
            <person name="Cheng J.F."/>
            <person name="Tapia R."/>
            <person name="Han C."/>
            <person name="Goodwin L."/>
            <person name="Pitluck S."/>
            <person name="Liolios K."/>
            <person name="Pagani I."/>
            <person name="Ivanova N."/>
            <person name="Huntemann M."/>
            <person name="Mavromatis K."/>
            <person name="Mikhailova N."/>
            <person name="Pati A."/>
            <person name="Chen A."/>
            <person name="Palaniappan K."/>
            <person name="Land M."/>
            <person name="Hauser L."/>
            <person name="Brambilla E.M."/>
            <person name="Rohde M."/>
            <person name="Verbarg S."/>
            <person name="Goker M."/>
            <person name="Bristow J."/>
            <person name="Eisen J.A."/>
            <person name="Markowitz V."/>
            <person name="Hugenholtz P."/>
            <person name="Kyrpides N.C."/>
            <person name="Klenk H.P."/>
            <person name="Woyke T."/>
        </authorList>
    </citation>
    <scope>NUCLEOTIDE SEQUENCE [LARGE SCALE GENOMIC DNA]</scope>
    <source>
        <strain evidence="6">ATCC 27775 / DSM 1100 / LMG 10767 / O</strain>
    </source>
</reference>
<keyword evidence="3" id="KW-0998">Cell outer membrane</keyword>
<dbReference type="OrthoDB" id="1264254at2"/>
<evidence type="ECO:0000256" key="4">
    <source>
        <dbReference type="SAM" id="SignalP"/>
    </source>
</evidence>
<organism evidence="5 6">
    <name type="scientific">Haliscomenobacter hydrossis (strain ATCC 27775 / DSM 1100 / LMG 10767 / O)</name>
    <dbReference type="NCBI Taxonomy" id="760192"/>
    <lineage>
        <taxon>Bacteria</taxon>
        <taxon>Pseudomonadati</taxon>
        <taxon>Bacteroidota</taxon>
        <taxon>Saprospiria</taxon>
        <taxon>Saprospirales</taxon>
        <taxon>Haliscomenobacteraceae</taxon>
        <taxon>Haliscomenobacter</taxon>
    </lineage>
</organism>